<name>A0ABU7XG24_9HYPH</name>
<keyword evidence="4" id="KW-1185">Reference proteome</keyword>
<sequence length="155" mass="16786">MRHARHRPIAVLAGAVSACAVLAFAGPFAPTLARAEAPATVAPEGERFALTPMDGGFVRMNKETGALSYCSVKEGVTVCRLGAEERAALEAEIERLRKENAALKARAQAAPAPPAARPNAGPSEEEFERALSFTERFLRRIMRLFREEAPKENDL</sequence>
<dbReference type="RefSeq" id="WP_332080921.1">
    <property type="nucleotide sequence ID" value="NZ_JAZHYN010000010.1"/>
</dbReference>
<dbReference type="PROSITE" id="PS51257">
    <property type="entry name" value="PROKAR_LIPOPROTEIN"/>
    <property type="match status" value="1"/>
</dbReference>
<feature type="region of interest" description="Disordered" evidence="1">
    <location>
        <begin position="103"/>
        <end position="128"/>
    </location>
</feature>
<keyword evidence="2" id="KW-0732">Signal</keyword>
<organism evidence="3 4">
    <name type="scientific">Methylocystis borbori</name>
    <dbReference type="NCBI Taxonomy" id="3118750"/>
    <lineage>
        <taxon>Bacteria</taxon>
        <taxon>Pseudomonadati</taxon>
        <taxon>Pseudomonadota</taxon>
        <taxon>Alphaproteobacteria</taxon>
        <taxon>Hyphomicrobiales</taxon>
        <taxon>Methylocystaceae</taxon>
        <taxon>Methylocystis</taxon>
    </lineage>
</organism>
<protein>
    <submittedName>
        <fullName evidence="3">Uncharacterized protein</fullName>
    </submittedName>
</protein>
<comment type="caution">
    <text evidence="3">The sequence shown here is derived from an EMBL/GenBank/DDBJ whole genome shotgun (WGS) entry which is preliminary data.</text>
</comment>
<proteinExistence type="predicted"/>
<feature type="chain" id="PRO_5046120966" evidence="2">
    <location>
        <begin position="26"/>
        <end position="155"/>
    </location>
</feature>
<dbReference type="Proteomes" id="UP001350748">
    <property type="component" value="Unassembled WGS sequence"/>
</dbReference>
<feature type="signal peptide" evidence="2">
    <location>
        <begin position="1"/>
        <end position="25"/>
    </location>
</feature>
<reference evidence="3 4" key="1">
    <citation type="submission" date="2024-02" db="EMBL/GenBank/DDBJ databases">
        <authorList>
            <person name="Grouzdev D."/>
        </authorList>
    </citation>
    <scope>NUCLEOTIDE SEQUENCE [LARGE SCALE GENOMIC DNA]</scope>
    <source>
        <strain evidence="3 4">9N</strain>
    </source>
</reference>
<evidence type="ECO:0000256" key="2">
    <source>
        <dbReference type="SAM" id="SignalP"/>
    </source>
</evidence>
<gene>
    <name evidence="3" type="ORF">V3H18_05400</name>
</gene>
<accession>A0ABU7XG24</accession>
<evidence type="ECO:0000313" key="4">
    <source>
        <dbReference type="Proteomes" id="UP001350748"/>
    </source>
</evidence>
<evidence type="ECO:0000256" key="1">
    <source>
        <dbReference type="SAM" id="MobiDB-lite"/>
    </source>
</evidence>
<dbReference type="EMBL" id="JAZHYN010000010">
    <property type="protein sequence ID" value="MEF3365967.1"/>
    <property type="molecule type" value="Genomic_DNA"/>
</dbReference>
<evidence type="ECO:0000313" key="3">
    <source>
        <dbReference type="EMBL" id="MEF3365967.1"/>
    </source>
</evidence>